<dbReference type="AlphaFoldDB" id="A0A7W9ZTY0"/>
<name>A0A7W9ZTY0_RHILE</name>
<accession>A0A7W9ZTY0</accession>
<dbReference type="RefSeq" id="WP_184695434.1">
    <property type="nucleotide sequence ID" value="NZ_JACIIJ010000008.1"/>
</dbReference>
<dbReference type="EMBL" id="JACIIJ010000008">
    <property type="protein sequence ID" value="MBB6222771.1"/>
    <property type="molecule type" value="Genomic_DNA"/>
</dbReference>
<protein>
    <submittedName>
        <fullName evidence="1">Uncharacterized protein</fullName>
    </submittedName>
</protein>
<evidence type="ECO:0000313" key="2">
    <source>
        <dbReference type="Proteomes" id="UP000517187"/>
    </source>
</evidence>
<sequence>MLEARQYIVIRYKSMDENTETKMSREDASLDRLSAAHLFNFGTIRALRIASGRGE</sequence>
<comment type="caution">
    <text evidence="1">The sequence shown here is derived from an EMBL/GenBank/DDBJ whole genome shotgun (WGS) entry which is preliminary data.</text>
</comment>
<evidence type="ECO:0000313" key="1">
    <source>
        <dbReference type="EMBL" id="MBB6222771.1"/>
    </source>
</evidence>
<dbReference type="Proteomes" id="UP000517187">
    <property type="component" value="Unassembled WGS sequence"/>
</dbReference>
<gene>
    <name evidence="1" type="ORF">GGE66_003756</name>
</gene>
<organism evidence="1 2">
    <name type="scientific">Rhizobium leguminosarum</name>
    <dbReference type="NCBI Taxonomy" id="384"/>
    <lineage>
        <taxon>Bacteria</taxon>
        <taxon>Pseudomonadati</taxon>
        <taxon>Pseudomonadota</taxon>
        <taxon>Alphaproteobacteria</taxon>
        <taxon>Hyphomicrobiales</taxon>
        <taxon>Rhizobiaceae</taxon>
        <taxon>Rhizobium/Agrobacterium group</taxon>
        <taxon>Rhizobium</taxon>
    </lineage>
</organism>
<reference evidence="1 2" key="1">
    <citation type="submission" date="2020-08" db="EMBL/GenBank/DDBJ databases">
        <title>Genomic Encyclopedia of Type Strains, Phase IV (KMG-V): Genome sequencing to study the core and pangenomes of soil and plant-associated prokaryotes.</title>
        <authorList>
            <person name="Whitman W."/>
        </authorList>
    </citation>
    <scope>NUCLEOTIDE SEQUENCE [LARGE SCALE GENOMIC DNA]</scope>
    <source>
        <strain evidence="1 2">SEMIA 4011</strain>
    </source>
</reference>
<proteinExistence type="predicted"/>